<evidence type="ECO:0000313" key="3">
    <source>
        <dbReference type="Proteomes" id="UP000050761"/>
    </source>
</evidence>
<name>A0A183FB01_HELPZ</name>
<gene>
    <name evidence="2" type="ORF">HPBE_LOCUS3343</name>
</gene>
<evidence type="ECO:0000313" key="4">
    <source>
        <dbReference type="WBParaSite" id="HPBE_0000334301-mRNA-1"/>
    </source>
</evidence>
<organism evidence="3 4">
    <name type="scientific">Heligmosomoides polygyrus</name>
    <name type="common">Parasitic roundworm</name>
    <dbReference type="NCBI Taxonomy" id="6339"/>
    <lineage>
        <taxon>Eukaryota</taxon>
        <taxon>Metazoa</taxon>
        <taxon>Ecdysozoa</taxon>
        <taxon>Nematoda</taxon>
        <taxon>Chromadorea</taxon>
        <taxon>Rhabditida</taxon>
        <taxon>Rhabditina</taxon>
        <taxon>Rhabditomorpha</taxon>
        <taxon>Strongyloidea</taxon>
        <taxon>Heligmosomidae</taxon>
        <taxon>Heligmosomoides</taxon>
    </lineage>
</organism>
<feature type="compositionally biased region" description="Low complexity" evidence="1">
    <location>
        <begin position="11"/>
        <end position="25"/>
    </location>
</feature>
<accession>A0A183FB01</accession>
<feature type="region of interest" description="Disordered" evidence="1">
    <location>
        <begin position="1"/>
        <end position="47"/>
    </location>
</feature>
<accession>A0A3P7XWA3</accession>
<reference evidence="2 3" key="1">
    <citation type="submission" date="2018-11" db="EMBL/GenBank/DDBJ databases">
        <authorList>
            <consortium name="Pathogen Informatics"/>
        </authorList>
    </citation>
    <scope>NUCLEOTIDE SEQUENCE [LARGE SCALE GENOMIC DNA]</scope>
</reference>
<protein>
    <submittedName>
        <fullName evidence="4">Antifreeze protein</fullName>
    </submittedName>
</protein>
<dbReference type="WBParaSite" id="HPBE_0000334301-mRNA-1">
    <property type="protein sequence ID" value="HPBE_0000334301-mRNA-1"/>
    <property type="gene ID" value="HPBE_0000334301"/>
</dbReference>
<sequence>MLTLERIEYDASTTEAATNETAAATKTEKPNGDRQMPFGMPMRGEMT</sequence>
<reference evidence="4" key="2">
    <citation type="submission" date="2019-09" db="UniProtKB">
        <authorList>
            <consortium name="WormBaseParasite"/>
        </authorList>
    </citation>
    <scope>IDENTIFICATION</scope>
</reference>
<proteinExistence type="predicted"/>
<dbReference type="EMBL" id="UZAH01008169">
    <property type="protein sequence ID" value="VDO33818.1"/>
    <property type="molecule type" value="Genomic_DNA"/>
</dbReference>
<dbReference type="AlphaFoldDB" id="A0A183FB01"/>
<dbReference type="Proteomes" id="UP000050761">
    <property type="component" value="Unassembled WGS sequence"/>
</dbReference>
<evidence type="ECO:0000313" key="2">
    <source>
        <dbReference type="EMBL" id="VDO33818.1"/>
    </source>
</evidence>
<evidence type="ECO:0000256" key="1">
    <source>
        <dbReference type="SAM" id="MobiDB-lite"/>
    </source>
</evidence>
<keyword evidence="3" id="KW-1185">Reference proteome</keyword>